<dbReference type="EMBL" id="LNYH01000005">
    <property type="protein sequence ID" value="KTD34000.1"/>
    <property type="molecule type" value="Genomic_DNA"/>
</dbReference>
<keyword evidence="2" id="KW-0808">Transferase</keyword>
<dbReference type="InterPro" id="IPR029044">
    <property type="entry name" value="Nucleotide-diphossugar_trans"/>
</dbReference>
<gene>
    <name evidence="2" type="ORF">Lisr_0178</name>
</gene>
<dbReference type="RefSeq" id="WP_058500569.1">
    <property type="nucleotide sequence ID" value="NZ_CAAAJA010000005.1"/>
</dbReference>
<evidence type="ECO:0000313" key="2">
    <source>
        <dbReference type="EMBL" id="KTD34000.1"/>
    </source>
</evidence>
<organism evidence="2 3">
    <name type="scientific">Legionella israelensis</name>
    <dbReference type="NCBI Taxonomy" id="454"/>
    <lineage>
        <taxon>Bacteria</taxon>
        <taxon>Pseudomonadati</taxon>
        <taxon>Pseudomonadota</taxon>
        <taxon>Gammaproteobacteria</taxon>
        <taxon>Legionellales</taxon>
        <taxon>Legionellaceae</taxon>
        <taxon>Legionella</taxon>
    </lineage>
</organism>
<evidence type="ECO:0000259" key="1">
    <source>
        <dbReference type="Pfam" id="PF00535"/>
    </source>
</evidence>
<dbReference type="Gene3D" id="3.90.550.10">
    <property type="entry name" value="Spore Coat Polysaccharide Biosynthesis Protein SpsA, Chain A"/>
    <property type="match status" value="1"/>
</dbReference>
<dbReference type="AlphaFoldDB" id="A0A0W0WNT6"/>
<dbReference type="PANTHER" id="PTHR22916">
    <property type="entry name" value="GLYCOSYLTRANSFERASE"/>
    <property type="match status" value="1"/>
</dbReference>
<feature type="domain" description="Glycosyltransferase 2-like" evidence="1">
    <location>
        <begin position="7"/>
        <end position="180"/>
    </location>
</feature>
<dbReference type="PATRIC" id="fig|454.4.peg.185"/>
<proteinExistence type="predicted"/>
<evidence type="ECO:0000313" key="3">
    <source>
        <dbReference type="Proteomes" id="UP000054761"/>
    </source>
</evidence>
<name>A0A0W0WNT6_9GAMM</name>
<protein>
    <submittedName>
        <fullName evidence="2">Glycosyl transferase, family 2</fullName>
    </submittedName>
</protein>
<dbReference type="SUPFAM" id="SSF53448">
    <property type="entry name" value="Nucleotide-diphospho-sugar transferases"/>
    <property type="match status" value="1"/>
</dbReference>
<sequence>MCAIISYLIPSYNHARYLPEFLDNIRSDIEQMDLSAEVILLDDGSTDNSVSIIESWAEENKNKFKIVYKTQENKGITAVLNNLIDMAEGEYLRLCASDDVIVPGSTKMLYQQFKEYPELSCVLGDAIVIDENSNILHESSIAYHGGKRERLQKPEQLVKELIQNWCVAGPSHLIKKNHYQHIRYDESARIDDYDLFLSLLYFPNSVFYVNITACLYRIHTSNTSKTKDPKQRIENIKSFLTIINKHLEHDALKHYLLPVKYKTTAKIYYLEKKYIRCVWSMVLSLFFNLKDGS</sequence>
<dbReference type="InterPro" id="IPR001173">
    <property type="entry name" value="Glyco_trans_2-like"/>
</dbReference>
<dbReference type="PANTHER" id="PTHR22916:SF3">
    <property type="entry name" value="UDP-GLCNAC:BETAGAL BETA-1,3-N-ACETYLGLUCOSAMINYLTRANSFERASE-LIKE PROTEIN 1"/>
    <property type="match status" value="1"/>
</dbReference>
<dbReference type="GO" id="GO:0016758">
    <property type="term" value="F:hexosyltransferase activity"/>
    <property type="evidence" value="ECO:0007669"/>
    <property type="project" value="UniProtKB-ARBA"/>
</dbReference>
<dbReference type="Proteomes" id="UP000054761">
    <property type="component" value="Unassembled WGS sequence"/>
</dbReference>
<dbReference type="STRING" id="454.Lisr_0178"/>
<keyword evidence="3" id="KW-1185">Reference proteome</keyword>
<reference evidence="2 3" key="1">
    <citation type="submission" date="2015-11" db="EMBL/GenBank/DDBJ databases">
        <title>Genomic analysis of 38 Legionella species identifies large and diverse effector repertoires.</title>
        <authorList>
            <person name="Burstein D."/>
            <person name="Amaro F."/>
            <person name="Zusman T."/>
            <person name="Lifshitz Z."/>
            <person name="Cohen O."/>
            <person name="Gilbert J.A."/>
            <person name="Pupko T."/>
            <person name="Shuman H.A."/>
            <person name="Segal G."/>
        </authorList>
    </citation>
    <scope>NUCLEOTIDE SEQUENCE [LARGE SCALE GENOMIC DNA]</scope>
    <source>
        <strain evidence="2 3">Bercovier 4</strain>
    </source>
</reference>
<dbReference type="OrthoDB" id="396512at2"/>
<dbReference type="Pfam" id="PF00535">
    <property type="entry name" value="Glycos_transf_2"/>
    <property type="match status" value="1"/>
</dbReference>
<comment type="caution">
    <text evidence="2">The sequence shown here is derived from an EMBL/GenBank/DDBJ whole genome shotgun (WGS) entry which is preliminary data.</text>
</comment>
<accession>A0A0W0WNT6</accession>